<evidence type="ECO:0008006" key="5">
    <source>
        <dbReference type="Google" id="ProtNLM"/>
    </source>
</evidence>
<evidence type="ECO:0000256" key="1">
    <source>
        <dbReference type="SAM" id="Phobius"/>
    </source>
</evidence>
<evidence type="ECO:0000313" key="3">
    <source>
        <dbReference type="EMBL" id="KAG9467571.1"/>
    </source>
</evidence>
<dbReference type="Proteomes" id="UP000770717">
    <property type="component" value="Unassembled WGS sequence"/>
</dbReference>
<feature type="chain" id="PRO_5035273266" description="Uroplakin-2" evidence="2">
    <location>
        <begin position="19"/>
        <end position="172"/>
    </location>
</feature>
<protein>
    <recommendedName>
        <fullName evidence="5">Uroplakin-2</fullName>
    </recommendedName>
</protein>
<evidence type="ECO:0000313" key="4">
    <source>
        <dbReference type="Proteomes" id="UP000770717"/>
    </source>
</evidence>
<dbReference type="OrthoDB" id="9947134at2759"/>
<name>A0A8J6JPV2_ELECQ</name>
<organism evidence="3 4">
    <name type="scientific">Eleutherodactylus coqui</name>
    <name type="common">Puerto Rican coqui</name>
    <dbReference type="NCBI Taxonomy" id="57060"/>
    <lineage>
        <taxon>Eukaryota</taxon>
        <taxon>Metazoa</taxon>
        <taxon>Chordata</taxon>
        <taxon>Craniata</taxon>
        <taxon>Vertebrata</taxon>
        <taxon>Euteleostomi</taxon>
        <taxon>Amphibia</taxon>
        <taxon>Batrachia</taxon>
        <taxon>Anura</taxon>
        <taxon>Neobatrachia</taxon>
        <taxon>Hyloidea</taxon>
        <taxon>Eleutherodactylidae</taxon>
        <taxon>Eleutherodactylinae</taxon>
        <taxon>Eleutherodactylus</taxon>
        <taxon>Eleutherodactylus</taxon>
    </lineage>
</organism>
<keyword evidence="1" id="KW-1133">Transmembrane helix</keyword>
<keyword evidence="1" id="KW-0812">Transmembrane</keyword>
<dbReference type="AlphaFoldDB" id="A0A8J6JPV2"/>
<keyword evidence="1" id="KW-0472">Membrane</keyword>
<proteinExistence type="predicted"/>
<dbReference type="PANTHER" id="PTHR17573:SF0">
    <property type="entry name" value="UROPLAKIN-2"/>
    <property type="match status" value="1"/>
</dbReference>
<gene>
    <name evidence="3" type="ORF">GDO78_014687</name>
</gene>
<keyword evidence="2" id="KW-0732">Signal</keyword>
<dbReference type="EMBL" id="WNTK01001308">
    <property type="protein sequence ID" value="KAG9467571.1"/>
    <property type="molecule type" value="Genomic_DNA"/>
</dbReference>
<feature type="transmembrane region" description="Helical" evidence="1">
    <location>
        <begin position="142"/>
        <end position="166"/>
    </location>
</feature>
<sequence>MQPLTLTTLLLLIATTYGDNTTLSAGLVTNPYATSVILDVPPCKYSGKNATLHINGPNNETRLLAPFTVPQCRLKRDLIIVGNSQDGNVDTINVGYQVPGLSPSTKYTAWYEIDGTAFKSTQFTTETVSAAPPVTFRRSGGMVVITVLLAIAMVLLLVGLIVVLALGGRGAK</sequence>
<evidence type="ECO:0000256" key="2">
    <source>
        <dbReference type="SAM" id="SignalP"/>
    </source>
</evidence>
<accession>A0A8J6JPV2</accession>
<dbReference type="InterPro" id="IPR009952">
    <property type="entry name" value="Uroplakin-2"/>
</dbReference>
<reference evidence="3" key="1">
    <citation type="thesis" date="2020" institute="ProQuest LLC" country="789 East Eisenhower Parkway, Ann Arbor, MI, USA">
        <title>Comparative Genomics and Chromosome Evolution.</title>
        <authorList>
            <person name="Mudd A.B."/>
        </authorList>
    </citation>
    <scope>NUCLEOTIDE SEQUENCE</scope>
    <source>
        <strain evidence="3">HN-11 Male</strain>
        <tissue evidence="3">Kidney and liver</tissue>
    </source>
</reference>
<keyword evidence="4" id="KW-1185">Reference proteome</keyword>
<dbReference type="PANTHER" id="PTHR17573">
    <property type="entry name" value="UROPLAKIN II"/>
    <property type="match status" value="1"/>
</dbReference>
<dbReference type="Pfam" id="PF07353">
    <property type="entry name" value="Uroplakin_II"/>
    <property type="match status" value="1"/>
</dbReference>
<feature type="signal peptide" evidence="2">
    <location>
        <begin position="1"/>
        <end position="18"/>
    </location>
</feature>
<comment type="caution">
    <text evidence="3">The sequence shown here is derived from an EMBL/GenBank/DDBJ whole genome shotgun (WGS) entry which is preliminary data.</text>
</comment>